<dbReference type="InterPro" id="IPR036866">
    <property type="entry name" value="RibonucZ/Hydroxyglut_hydro"/>
</dbReference>
<dbReference type="Proteomes" id="UP000602198">
    <property type="component" value="Unassembled WGS sequence"/>
</dbReference>
<name>A0ABS1LZK7_9NOCA</name>
<comment type="cofactor">
    <cofactor evidence="1">
        <name>Zn(2+)</name>
        <dbReference type="ChEBI" id="CHEBI:29105"/>
    </cofactor>
</comment>
<protein>
    <submittedName>
        <fullName evidence="6">Uncharacterized protein</fullName>
    </submittedName>
</protein>
<accession>A0ABS1LZK7</accession>
<dbReference type="EMBL" id="JAERRJ010000002">
    <property type="protein sequence ID" value="MBL1073666.1"/>
    <property type="molecule type" value="Genomic_DNA"/>
</dbReference>
<dbReference type="PANTHER" id="PTHR42978">
    <property type="entry name" value="QUORUM-QUENCHING LACTONASE YTNP-RELATED-RELATED"/>
    <property type="match status" value="1"/>
</dbReference>
<dbReference type="PANTHER" id="PTHR42978:SF7">
    <property type="entry name" value="METALLO-HYDROLASE RV2300C-RELATED"/>
    <property type="match status" value="1"/>
</dbReference>
<evidence type="ECO:0000256" key="1">
    <source>
        <dbReference type="ARBA" id="ARBA00001947"/>
    </source>
</evidence>
<dbReference type="Gene3D" id="3.60.15.10">
    <property type="entry name" value="Ribonuclease Z/Hydroxyacylglutathione hydrolase-like"/>
    <property type="match status" value="1"/>
</dbReference>
<evidence type="ECO:0000313" key="7">
    <source>
        <dbReference type="Proteomes" id="UP000602198"/>
    </source>
</evidence>
<evidence type="ECO:0000256" key="2">
    <source>
        <dbReference type="ARBA" id="ARBA00007749"/>
    </source>
</evidence>
<evidence type="ECO:0000256" key="5">
    <source>
        <dbReference type="ARBA" id="ARBA00022833"/>
    </source>
</evidence>
<reference evidence="6 7" key="1">
    <citation type="submission" date="2021-01" db="EMBL/GenBank/DDBJ databases">
        <title>WGS of actinomycetes isolated from Thailand.</title>
        <authorList>
            <person name="Thawai C."/>
        </authorList>
    </citation>
    <scope>NUCLEOTIDE SEQUENCE [LARGE SCALE GENOMIC DNA]</scope>
    <source>
        <strain evidence="6 7">LPG 2</strain>
    </source>
</reference>
<organism evidence="6 7">
    <name type="scientific">Nocardia acididurans</name>
    <dbReference type="NCBI Taxonomy" id="2802282"/>
    <lineage>
        <taxon>Bacteria</taxon>
        <taxon>Bacillati</taxon>
        <taxon>Actinomycetota</taxon>
        <taxon>Actinomycetes</taxon>
        <taxon>Mycobacteriales</taxon>
        <taxon>Nocardiaceae</taxon>
        <taxon>Nocardia</taxon>
    </lineage>
</organism>
<evidence type="ECO:0000256" key="3">
    <source>
        <dbReference type="ARBA" id="ARBA00022723"/>
    </source>
</evidence>
<dbReference type="InterPro" id="IPR051013">
    <property type="entry name" value="MBL_superfamily_lactonases"/>
</dbReference>
<keyword evidence="5" id="KW-0862">Zinc</keyword>
<gene>
    <name evidence="6" type="ORF">JK358_04600</name>
</gene>
<keyword evidence="3" id="KW-0479">Metal-binding</keyword>
<comment type="caution">
    <text evidence="6">The sequence shown here is derived from an EMBL/GenBank/DDBJ whole genome shotgun (WGS) entry which is preliminary data.</text>
</comment>
<comment type="similarity">
    <text evidence="2">Belongs to the metallo-beta-lactamase superfamily.</text>
</comment>
<evidence type="ECO:0000313" key="6">
    <source>
        <dbReference type="EMBL" id="MBL1073666.1"/>
    </source>
</evidence>
<dbReference type="RefSeq" id="WP_201943985.1">
    <property type="nucleotide sequence ID" value="NZ_JAERRJ010000002.1"/>
</dbReference>
<proteinExistence type="inferred from homology"/>
<sequence length="391" mass="42636">MPIVNDVIARVNSFVAAAPMAPVSVDPLNIPIPEVVDLGAAITTLDRVHSAPGGPGAAVRMARSAAGEFRREFAATGTVEQAATHDLVTLPYPTKFGLWRASVTPTPFLFITNRLVIVRWTEAGGRVRTLLWEPSDVELDGNTPYFAALARRTPEIVLGQMLREHATVAERVAQAGIDPAEVDYLAFDHLHTQDVRRLIGTVRPQADISPESAVPALFPNARLVVQRDELEAMRDLHPLQRPWYQPETFVDLDPARILPIDGDRLLAPGVAIVRTPGHATGNQTLVLNTDSGIWAMSENVIAAECLTPQHSRIPGVAGWASAWGQELILNANTLESTAQQYAFCVVEKTLVDRSQADERFLQFFPTSELTASRYAPGTRPTFSHGSLRQGV</sequence>
<evidence type="ECO:0000256" key="4">
    <source>
        <dbReference type="ARBA" id="ARBA00022801"/>
    </source>
</evidence>
<keyword evidence="7" id="KW-1185">Reference proteome</keyword>
<dbReference type="SUPFAM" id="SSF56281">
    <property type="entry name" value="Metallo-hydrolase/oxidoreductase"/>
    <property type="match status" value="1"/>
</dbReference>
<keyword evidence="4" id="KW-0378">Hydrolase</keyword>